<proteinExistence type="predicted"/>
<evidence type="ECO:0000313" key="2">
    <source>
        <dbReference type="Proteomes" id="UP000187166"/>
    </source>
</evidence>
<dbReference type="Proteomes" id="UP000187166">
    <property type="component" value="Unassembled WGS sequence"/>
</dbReference>
<name>A0A1U7LX42_9FIRM</name>
<keyword evidence="2" id="KW-1185">Reference proteome</keyword>
<protein>
    <submittedName>
        <fullName evidence="1">Uncharacterized protein</fullName>
    </submittedName>
</protein>
<organism evidence="1 2">
    <name type="scientific">Peptoniphilus porci</name>
    <dbReference type="NCBI Taxonomy" id="2652280"/>
    <lineage>
        <taxon>Bacteria</taxon>
        <taxon>Bacillati</taxon>
        <taxon>Bacillota</taxon>
        <taxon>Tissierellia</taxon>
        <taxon>Tissierellales</taxon>
        <taxon>Peptoniphilaceae</taxon>
        <taxon>Peptoniphilus</taxon>
    </lineage>
</organism>
<dbReference type="STRING" id="1465756.BIV18_09670"/>
<gene>
    <name evidence="1" type="ORF">BIV18_09670</name>
</gene>
<reference evidence="1 2" key="1">
    <citation type="journal article" date="2016" name="Appl. Environ. Microbiol.">
        <title>Function and Phylogeny of Bacterial Butyryl Coenzyme A:Acetate Transferases and Their Diversity in the Proximal Colon of Swine.</title>
        <authorList>
            <person name="Trachsel J."/>
            <person name="Bayles D.O."/>
            <person name="Looft T."/>
            <person name="Levine U.Y."/>
            <person name="Allen H.K."/>
        </authorList>
    </citation>
    <scope>NUCLEOTIDE SEQUENCE [LARGE SCALE GENOMIC DNA]</scope>
    <source>
        <strain evidence="1 2">35-6-1</strain>
    </source>
</reference>
<evidence type="ECO:0000313" key="1">
    <source>
        <dbReference type="EMBL" id="OLR61613.1"/>
    </source>
</evidence>
<dbReference type="EMBL" id="MJIH01000008">
    <property type="protein sequence ID" value="OLR61613.1"/>
    <property type="molecule type" value="Genomic_DNA"/>
</dbReference>
<comment type="caution">
    <text evidence="1">The sequence shown here is derived from an EMBL/GenBank/DDBJ whole genome shotgun (WGS) entry which is preliminary data.</text>
</comment>
<accession>A0A1U7LX42</accession>
<dbReference type="AlphaFoldDB" id="A0A1U7LX42"/>
<sequence length="100" mass="11796">MQEKKTIRIKFGPISKSLTQQLKPQGFEFKDNPQRDWQNLYNELVDLYINGIITNTERNTIMKRFTNEICKDLDFVIEEKGGEVEEAKTDQKVEKEEKAN</sequence>